<evidence type="ECO:0000313" key="2">
    <source>
        <dbReference type="EMBL" id="NYH21367.1"/>
    </source>
</evidence>
<dbReference type="AlphaFoldDB" id="A0A7Z0B6I2"/>
<evidence type="ECO:0008006" key="4">
    <source>
        <dbReference type="Google" id="ProtNLM"/>
    </source>
</evidence>
<dbReference type="EMBL" id="JACCAS010000001">
    <property type="protein sequence ID" value="NYH21367.1"/>
    <property type="molecule type" value="Genomic_DNA"/>
</dbReference>
<feature type="signal peptide" evidence="1">
    <location>
        <begin position="1"/>
        <end position="21"/>
    </location>
</feature>
<evidence type="ECO:0000313" key="3">
    <source>
        <dbReference type="Proteomes" id="UP000540929"/>
    </source>
</evidence>
<gene>
    <name evidence="2" type="ORF">GGD40_000846</name>
</gene>
<organism evidence="2 3">
    <name type="scientific">Paraburkholderia bryophila</name>
    <dbReference type="NCBI Taxonomy" id="420952"/>
    <lineage>
        <taxon>Bacteria</taxon>
        <taxon>Pseudomonadati</taxon>
        <taxon>Pseudomonadota</taxon>
        <taxon>Betaproteobacteria</taxon>
        <taxon>Burkholderiales</taxon>
        <taxon>Burkholderiaceae</taxon>
        <taxon>Paraburkholderia</taxon>
    </lineage>
</organism>
<comment type="caution">
    <text evidence="2">The sequence shown here is derived from an EMBL/GenBank/DDBJ whole genome shotgun (WGS) entry which is preliminary data.</text>
</comment>
<feature type="chain" id="PRO_5031425834" description="Lipoprotein" evidence="1">
    <location>
        <begin position="22"/>
        <end position="146"/>
    </location>
</feature>
<dbReference type="Proteomes" id="UP000540929">
    <property type="component" value="Unassembled WGS sequence"/>
</dbReference>
<dbReference type="RefSeq" id="WP_179742858.1">
    <property type="nucleotide sequence ID" value="NZ_JACCAS010000001.1"/>
</dbReference>
<dbReference type="PROSITE" id="PS51257">
    <property type="entry name" value="PROKAR_LIPOPROTEIN"/>
    <property type="match status" value="1"/>
</dbReference>
<keyword evidence="1" id="KW-0732">Signal</keyword>
<name>A0A7Z0B6I2_9BURK</name>
<proteinExistence type="predicted"/>
<keyword evidence="3" id="KW-1185">Reference proteome</keyword>
<accession>A0A7Z0B6I2</accession>
<evidence type="ECO:0000256" key="1">
    <source>
        <dbReference type="SAM" id="SignalP"/>
    </source>
</evidence>
<reference evidence="2 3" key="1">
    <citation type="submission" date="2020-07" db="EMBL/GenBank/DDBJ databases">
        <title>Exploring microbial biodiversity for novel pathways involved in the catabolism of aromatic compounds derived from lignin.</title>
        <authorList>
            <person name="Elkins J."/>
        </authorList>
    </citation>
    <scope>NUCLEOTIDE SEQUENCE [LARGE SCALE GENOMIC DNA]</scope>
    <source>
        <strain evidence="2 3">H2C3C</strain>
    </source>
</reference>
<protein>
    <recommendedName>
        <fullName evidence="4">Lipoprotein</fullName>
    </recommendedName>
</protein>
<sequence length="146" mass="14419">MKKLMLLAAGVVLSIAFAGCAETVTVATDFQTQVAKACAVVQPTLLSVQAMTVSDPAQQLILGEVVKDNAALCAANASINPTSVSNLVNTSIPAAVQVVGLLPIDSAAKTSAQIGLMAFQVALSAALAQFGAPTAAPAPASGATPS</sequence>